<dbReference type="OrthoDB" id="1046782at2759"/>
<protein>
    <submittedName>
        <fullName evidence="1">Glycoside hydrolase</fullName>
    </submittedName>
</protein>
<keyword evidence="2" id="KW-1185">Reference proteome</keyword>
<keyword evidence="1" id="KW-0378">Hydrolase</keyword>
<feature type="non-terminal residue" evidence="1">
    <location>
        <position position="1"/>
    </location>
</feature>
<feature type="non-terminal residue" evidence="1">
    <location>
        <position position="430"/>
    </location>
</feature>
<dbReference type="GeneID" id="63783794"/>
<comment type="caution">
    <text evidence="1">The sequence shown here is derived from an EMBL/GenBank/DDBJ whole genome shotgun (WGS) entry which is preliminary data.</text>
</comment>
<dbReference type="Pfam" id="PF03659">
    <property type="entry name" value="Glyco_hydro_71"/>
    <property type="match status" value="1"/>
</dbReference>
<dbReference type="EMBL" id="MCFI01000005">
    <property type="protein sequence ID" value="ORY84762.1"/>
    <property type="molecule type" value="Genomic_DNA"/>
</dbReference>
<sequence length="430" mass="47962">RQVFAHFMIGNTFGQGLSWFQQEIQIAQSMGIDGFILNVGFEDWQPARVATMYQAASNLGFKVFISLDMAVIYSFTPEQLANTFIVPFANSPAQYKMGGRSYLTTFTGENYSSGQQTEPARLWLYFKNYLLSKNIGIFFVPVFTGRGATVQGWDALDGASTWEMWTKTTDALNYYMYLRDNASPSTSVRYGTLGNDPYSYYSGKVHMAGVSPLFFTHYGSKNFIYRDDFLYNARWQNIITAMPDMVQIVSWNDYGESHYIGSLDPTVGDYYQEGSSSARDWTLTPNMNHQALGPITQYFIQTYKNGSPPAQFINRIFFSYRPHSMNAVASGDSLPKPACGQPGNTPAEGCALADNIYITVLATSTDVPFSFSLTSGSKVQTFTVNTAGLSQLAFTNFQEGTPFITLPNGQILNGPGPISNTITKYNYNHY</sequence>
<proteinExistence type="predicted"/>
<dbReference type="CDD" id="cd11577">
    <property type="entry name" value="GH71"/>
    <property type="match status" value="1"/>
</dbReference>
<dbReference type="InterPro" id="IPR005197">
    <property type="entry name" value="Glyco_hydro_71"/>
</dbReference>
<dbReference type="AlphaFoldDB" id="A0A1Y2FL91"/>
<dbReference type="Gene3D" id="3.20.20.80">
    <property type="entry name" value="Glycosidases"/>
    <property type="match status" value="1"/>
</dbReference>
<name>A0A1Y2FL91_PROLT</name>
<dbReference type="GO" id="GO:0051118">
    <property type="term" value="F:glucan endo-1,3-alpha-glucosidase activity"/>
    <property type="evidence" value="ECO:0007669"/>
    <property type="project" value="InterPro"/>
</dbReference>
<evidence type="ECO:0000313" key="2">
    <source>
        <dbReference type="Proteomes" id="UP000193685"/>
    </source>
</evidence>
<organism evidence="1 2">
    <name type="scientific">Protomyces lactucae-debilis</name>
    <dbReference type="NCBI Taxonomy" id="2754530"/>
    <lineage>
        <taxon>Eukaryota</taxon>
        <taxon>Fungi</taxon>
        <taxon>Dikarya</taxon>
        <taxon>Ascomycota</taxon>
        <taxon>Taphrinomycotina</taxon>
        <taxon>Taphrinomycetes</taxon>
        <taxon>Taphrinales</taxon>
        <taxon>Protomycetaceae</taxon>
        <taxon>Protomyces</taxon>
    </lineage>
</organism>
<dbReference type="RefSeq" id="XP_040726545.1">
    <property type="nucleotide sequence ID" value="XM_040867195.1"/>
</dbReference>
<evidence type="ECO:0000313" key="1">
    <source>
        <dbReference type="EMBL" id="ORY84762.1"/>
    </source>
</evidence>
<gene>
    <name evidence="1" type="ORF">BCR37DRAFT_335685</name>
</gene>
<dbReference type="Proteomes" id="UP000193685">
    <property type="component" value="Unassembled WGS sequence"/>
</dbReference>
<accession>A0A1Y2FL91</accession>
<dbReference type="STRING" id="56484.A0A1Y2FL91"/>
<reference evidence="1 2" key="1">
    <citation type="submission" date="2016-07" db="EMBL/GenBank/DDBJ databases">
        <title>Pervasive Adenine N6-methylation of Active Genes in Fungi.</title>
        <authorList>
            <consortium name="DOE Joint Genome Institute"/>
            <person name="Mondo S.J."/>
            <person name="Dannebaum R.O."/>
            <person name="Kuo R.C."/>
            <person name="Labutti K."/>
            <person name="Haridas S."/>
            <person name="Kuo A."/>
            <person name="Salamov A."/>
            <person name="Ahrendt S.R."/>
            <person name="Lipzen A."/>
            <person name="Sullivan W."/>
            <person name="Andreopoulos W.B."/>
            <person name="Clum A."/>
            <person name="Lindquist E."/>
            <person name="Daum C."/>
            <person name="Ramamoorthy G.K."/>
            <person name="Gryganskyi A."/>
            <person name="Culley D."/>
            <person name="Magnuson J.K."/>
            <person name="James T.Y."/>
            <person name="O'Malley M.A."/>
            <person name="Stajich J.E."/>
            <person name="Spatafora J.W."/>
            <person name="Visel A."/>
            <person name="Grigoriev I.V."/>
        </authorList>
    </citation>
    <scope>NUCLEOTIDE SEQUENCE [LARGE SCALE GENOMIC DNA]</scope>
    <source>
        <strain evidence="1 2">12-1054</strain>
    </source>
</reference>